<dbReference type="InterPro" id="IPR012337">
    <property type="entry name" value="RNaseH-like_sf"/>
</dbReference>
<keyword evidence="6" id="KW-1185">Reference proteome</keyword>
<dbReference type="GO" id="GO:0008408">
    <property type="term" value="F:3'-5' exonuclease activity"/>
    <property type="evidence" value="ECO:0007669"/>
    <property type="project" value="TreeGrafter"/>
</dbReference>
<dbReference type="Proteomes" id="UP000622317">
    <property type="component" value="Unassembled WGS sequence"/>
</dbReference>
<dbReference type="RefSeq" id="WP_191619313.1">
    <property type="nucleotide sequence ID" value="NZ_JACYFG010000055.1"/>
</dbReference>
<reference evidence="5" key="1">
    <citation type="submission" date="2020-09" db="EMBL/GenBank/DDBJ databases">
        <title>Pelagicoccus enzymogenes sp. nov. with an EPS production, isolated from marine sediment.</title>
        <authorList>
            <person name="Feng X."/>
        </authorList>
    </citation>
    <scope>NUCLEOTIDE SEQUENCE</scope>
    <source>
        <strain evidence="5">NFK12</strain>
    </source>
</reference>
<dbReference type="SUPFAM" id="SSF53098">
    <property type="entry name" value="Ribonuclease H-like"/>
    <property type="match status" value="1"/>
</dbReference>
<dbReference type="InterPro" id="IPR013520">
    <property type="entry name" value="Ribonucl_H"/>
</dbReference>
<evidence type="ECO:0000313" key="5">
    <source>
        <dbReference type="EMBL" id="MBD5782235.1"/>
    </source>
</evidence>
<dbReference type="InterPro" id="IPR036397">
    <property type="entry name" value="RNaseH_sf"/>
</dbReference>
<dbReference type="PANTHER" id="PTHR30231">
    <property type="entry name" value="DNA POLYMERASE III SUBUNIT EPSILON"/>
    <property type="match status" value="1"/>
</dbReference>
<evidence type="ECO:0000256" key="3">
    <source>
        <dbReference type="ARBA" id="ARBA00022839"/>
    </source>
</evidence>
<keyword evidence="2" id="KW-0378">Hydrolase</keyword>
<dbReference type="GO" id="GO:0006259">
    <property type="term" value="P:DNA metabolic process"/>
    <property type="evidence" value="ECO:0007669"/>
    <property type="project" value="UniProtKB-ARBA"/>
</dbReference>
<dbReference type="EMBL" id="JACYFG010000055">
    <property type="protein sequence ID" value="MBD5782235.1"/>
    <property type="molecule type" value="Genomic_DNA"/>
</dbReference>
<dbReference type="Gene3D" id="3.30.420.10">
    <property type="entry name" value="Ribonuclease H-like superfamily/Ribonuclease H"/>
    <property type="match status" value="1"/>
</dbReference>
<evidence type="ECO:0000256" key="1">
    <source>
        <dbReference type="ARBA" id="ARBA00022722"/>
    </source>
</evidence>
<sequence length="223" mass="25289">MIWPFSQPKEPTVAAYLASKPSQRREAKEIRELPIVLLDAETTGFKIGVDRLLTLGIIRVQAQQILVESARSWTVYQEKPILNEAVKVHGILPSDTNNGRPEKEVMLEFLSELQDAIIVGHHIGFDTAVLNEASKRHFRISIKNRVVDTAHLAMQELTAFKRTGYVNQRPPTLEELCTHLKMPILERHTALGDAYTTGLLFLNLCARISRRLGRPVQLRDLPR</sequence>
<dbReference type="Pfam" id="PF00929">
    <property type="entry name" value="RNase_T"/>
    <property type="match status" value="1"/>
</dbReference>
<protein>
    <submittedName>
        <fullName evidence="5">3'-5' exonuclease</fullName>
    </submittedName>
</protein>
<gene>
    <name evidence="5" type="ORF">IEN85_22240</name>
</gene>
<organism evidence="5 6">
    <name type="scientific">Pelagicoccus enzymogenes</name>
    <dbReference type="NCBI Taxonomy" id="2773457"/>
    <lineage>
        <taxon>Bacteria</taxon>
        <taxon>Pseudomonadati</taxon>
        <taxon>Verrucomicrobiota</taxon>
        <taxon>Opitutia</taxon>
        <taxon>Puniceicoccales</taxon>
        <taxon>Pelagicoccaceae</taxon>
        <taxon>Pelagicoccus</taxon>
    </lineage>
</organism>
<keyword evidence="1" id="KW-0540">Nuclease</keyword>
<feature type="domain" description="Exonuclease" evidence="4">
    <location>
        <begin position="34"/>
        <end position="210"/>
    </location>
</feature>
<accession>A0A927IK48</accession>
<comment type="caution">
    <text evidence="5">The sequence shown here is derived from an EMBL/GenBank/DDBJ whole genome shotgun (WGS) entry which is preliminary data.</text>
</comment>
<dbReference type="SMART" id="SM00479">
    <property type="entry name" value="EXOIII"/>
    <property type="match status" value="1"/>
</dbReference>
<dbReference type="GO" id="GO:0003676">
    <property type="term" value="F:nucleic acid binding"/>
    <property type="evidence" value="ECO:0007669"/>
    <property type="project" value="InterPro"/>
</dbReference>
<evidence type="ECO:0000256" key="2">
    <source>
        <dbReference type="ARBA" id="ARBA00022801"/>
    </source>
</evidence>
<evidence type="ECO:0000259" key="4">
    <source>
        <dbReference type="SMART" id="SM00479"/>
    </source>
</evidence>
<dbReference type="AlphaFoldDB" id="A0A927IK48"/>
<evidence type="ECO:0000313" key="6">
    <source>
        <dbReference type="Proteomes" id="UP000622317"/>
    </source>
</evidence>
<keyword evidence="3 5" id="KW-0269">Exonuclease</keyword>
<dbReference type="GO" id="GO:0005829">
    <property type="term" value="C:cytosol"/>
    <property type="evidence" value="ECO:0007669"/>
    <property type="project" value="TreeGrafter"/>
</dbReference>
<name>A0A927IK48_9BACT</name>
<dbReference type="PANTHER" id="PTHR30231:SF4">
    <property type="entry name" value="PROTEIN NEN2"/>
    <property type="match status" value="1"/>
</dbReference>
<dbReference type="CDD" id="cd06127">
    <property type="entry name" value="DEDDh"/>
    <property type="match status" value="1"/>
</dbReference>
<proteinExistence type="predicted"/>